<dbReference type="Gene3D" id="2.10.25.10">
    <property type="entry name" value="Laminin"/>
    <property type="match status" value="1"/>
</dbReference>
<dbReference type="SUPFAM" id="SSF57196">
    <property type="entry name" value="EGF/Laminin"/>
    <property type="match status" value="1"/>
</dbReference>
<proteinExistence type="predicted"/>
<keyword evidence="2" id="KW-0430">Lectin</keyword>
<keyword evidence="5" id="KW-0245">EGF-like domain</keyword>
<organism evidence="8 9">
    <name type="scientific">Pocillopora damicornis</name>
    <name type="common">Cauliflower coral</name>
    <name type="synonym">Millepora damicornis</name>
    <dbReference type="NCBI Taxonomy" id="46731"/>
    <lineage>
        <taxon>Eukaryota</taxon>
        <taxon>Metazoa</taxon>
        <taxon>Cnidaria</taxon>
        <taxon>Anthozoa</taxon>
        <taxon>Hexacorallia</taxon>
        <taxon>Scleractinia</taxon>
        <taxon>Astrocoeniina</taxon>
        <taxon>Pocilloporidae</taxon>
        <taxon>Pocillopora</taxon>
    </lineage>
</organism>
<gene>
    <name evidence="8" type="ORF">pdam_00013656</name>
</gene>
<keyword evidence="9" id="KW-1185">Reference proteome</keyword>
<accession>A0A3M6UL39</accession>
<dbReference type="PANTHER" id="PTHR16146">
    <property type="entry name" value="INTELECTIN"/>
    <property type="match status" value="1"/>
</dbReference>
<dbReference type="GO" id="GO:0046872">
    <property type="term" value="F:metal ion binding"/>
    <property type="evidence" value="ECO:0007669"/>
    <property type="project" value="UniProtKB-KW"/>
</dbReference>
<name>A0A3M6UL39_POCDA</name>
<dbReference type="InterPro" id="IPR036056">
    <property type="entry name" value="Fibrinogen-like_C"/>
</dbReference>
<protein>
    <recommendedName>
        <fullName evidence="10">Fibrinogen C-terminal domain-containing protein</fullName>
    </recommendedName>
</protein>
<dbReference type="InterPro" id="IPR014716">
    <property type="entry name" value="Fibrinogen_a/b/g_C_1"/>
</dbReference>
<dbReference type="Proteomes" id="UP000275408">
    <property type="component" value="Unassembled WGS sequence"/>
</dbReference>
<evidence type="ECO:0000256" key="3">
    <source>
        <dbReference type="ARBA" id="ARBA00022837"/>
    </source>
</evidence>
<dbReference type="OrthoDB" id="6129242at2759"/>
<evidence type="ECO:0000259" key="7">
    <source>
        <dbReference type="PROSITE" id="PS51406"/>
    </source>
</evidence>
<dbReference type="NCBIfam" id="NF040941">
    <property type="entry name" value="GGGWT_bact"/>
    <property type="match status" value="1"/>
</dbReference>
<dbReference type="InterPro" id="IPR000742">
    <property type="entry name" value="EGF"/>
</dbReference>
<comment type="caution">
    <text evidence="8">The sequence shown here is derived from an EMBL/GenBank/DDBJ whole genome shotgun (WGS) entry which is preliminary data.</text>
</comment>
<sequence length="493" mass="55578">MGSYLELISRLVQLGNIQFVRLHVCMTLCHVFHLDLLSIIGAVFNDTQDCLVTRQNSRQNLLSVDKFHYLYVPRIDMITPYDDFECILNVLIILSVFLKKSGVCYCPVTSSTTPTNSKKARVRITILVTVNSDECRAILFKPVTKDKYLLNHIIKTVPVESEVGCELICYGDPDCVSYNYGPVLSEIPLCDLNNSTHLQVTSVNFITRNGFSYRGIENPCGSSPCQKNSTCQAGFTSKGYRCVCPQGLGGENCDQAILPQNCSQALKETGVYEISNHGSDSFPVYCDQTSDGGGWTMVFKVVSGFSPLDVGGIWSSPSLHHENLNDTFDLTSTYPTHYKNRIVLNWKYFNPKEVRKVRVVIYKDSQQVTSLKFNATGTDNLNWFSHENLIYSPWSDLKMFPSVNFGLLGPIVSDRFFEITGPYTGCESDIGWLVVTSHPVCPWDRRSPWPSIQYSKQRVASRMENYGNFDIEKNSAVQVLLHFMLFETPDFVA</sequence>
<keyword evidence="4 5" id="KW-1015">Disulfide bond</keyword>
<evidence type="ECO:0000313" key="9">
    <source>
        <dbReference type="Proteomes" id="UP000275408"/>
    </source>
</evidence>
<keyword evidence="1" id="KW-0479">Metal-binding</keyword>
<reference evidence="8 9" key="1">
    <citation type="journal article" date="2018" name="Sci. Rep.">
        <title>Comparative analysis of the Pocillopora damicornis genome highlights role of immune system in coral evolution.</title>
        <authorList>
            <person name="Cunning R."/>
            <person name="Bay R.A."/>
            <person name="Gillette P."/>
            <person name="Baker A.C."/>
            <person name="Traylor-Knowles N."/>
        </authorList>
    </citation>
    <scope>NUCLEOTIDE SEQUENCE [LARGE SCALE GENOMIC DNA]</scope>
    <source>
        <strain evidence="8">RSMAS</strain>
        <tissue evidence="8">Whole animal</tissue>
    </source>
</reference>
<feature type="domain" description="EGF-like" evidence="6">
    <location>
        <begin position="216"/>
        <end position="254"/>
    </location>
</feature>
<evidence type="ECO:0000256" key="4">
    <source>
        <dbReference type="ARBA" id="ARBA00023157"/>
    </source>
</evidence>
<comment type="caution">
    <text evidence="5">Lacks conserved residue(s) required for the propagation of feature annotation.</text>
</comment>
<dbReference type="CDD" id="cd00054">
    <property type="entry name" value="EGF_CA"/>
    <property type="match status" value="1"/>
</dbReference>
<evidence type="ECO:0000259" key="6">
    <source>
        <dbReference type="PROSITE" id="PS50026"/>
    </source>
</evidence>
<dbReference type="SMART" id="SM00181">
    <property type="entry name" value="EGF"/>
    <property type="match status" value="1"/>
</dbReference>
<evidence type="ECO:0000313" key="8">
    <source>
        <dbReference type="EMBL" id="RMX54224.1"/>
    </source>
</evidence>
<dbReference type="PROSITE" id="PS51406">
    <property type="entry name" value="FIBRINOGEN_C_2"/>
    <property type="match status" value="1"/>
</dbReference>
<dbReference type="PANTHER" id="PTHR16146:SF46">
    <property type="entry name" value="INTELECTIN-1A-RELATED"/>
    <property type="match status" value="1"/>
</dbReference>
<dbReference type="InterPro" id="IPR002181">
    <property type="entry name" value="Fibrinogen_a/b/g_C_dom"/>
</dbReference>
<dbReference type="PROSITE" id="PS00022">
    <property type="entry name" value="EGF_1"/>
    <property type="match status" value="1"/>
</dbReference>
<evidence type="ECO:0000256" key="2">
    <source>
        <dbReference type="ARBA" id="ARBA00022734"/>
    </source>
</evidence>
<evidence type="ECO:0000256" key="1">
    <source>
        <dbReference type="ARBA" id="ARBA00022723"/>
    </source>
</evidence>
<evidence type="ECO:0000256" key="5">
    <source>
        <dbReference type="PROSITE-ProRule" id="PRU00076"/>
    </source>
</evidence>
<dbReference type="AlphaFoldDB" id="A0A3M6UL39"/>
<dbReference type="SUPFAM" id="SSF56496">
    <property type="entry name" value="Fibrinogen C-terminal domain-like"/>
    <property type="match status" value="1"/>
</dbReference>
<evidence type="ECO:0008006" key="10">
    <source>
        <dbReference type="Google" id="ProtNLM"/>
    </source>
</evidence>
<dbReference type="GO" id="GO:0005615">
    <property type="term" value="C:extracellular space"/>
    <property type="evidence" value="ECO:0007669"/>
    <property type="project" value="TreeGrafter"/>
</dbReference>
<dbReference type="Gene3D" id="3.90.215.10">
    <property type="entry name" value="Gamma Fibrinogen, chain A, domain 1"/>
    <property type="match status" value="1"/>
</dbReference>
<feature type="disulfide bond" evidence="5">
    <location>
        <begin position="225"/>
        <end position="242"/>
    </location>
</feature>
<dbReference type="PROSITE" id="PS50026">
    <property type="entry name" value="EGF_3"/>
    <property type="match status" value="1"/>
</dbReference>
<dbReference type="GO" id="GO:0070492">
    <property type="term" value="F:oligosaccharide binding"/>
    <property type="evidence" value="ECO:0007669"/>
    <property type="project" value="TreeGrafter"/>
</dbReference>
<feature type="disulfide bond" evidence="5">
    <location>
        <begin position="244"/>
        <end position="253"/>
    </location>
</feature>
<dbReference type="EMBL" id="RCHS01001299">
    <property type="protein sequence ID" value="RMX54224.1"/>
    <property type="molecule type" value="Genomic_DNA"/>
</dbReference>
<keyword evidence="3" id="KW-0106">Calcium</keyword>
<feature type="domain" description="Fibrinogen C-terminal" evidence="7">
    <location>
        <begin position="253"/>
        <end position="298"/>
    </location>
</feature>